<dbReference type="Proteomes" id="UP000269352">
    <property type="component" value="Unassembled WGS sequence"/>
</dbReference>
<gene>
    <name evidence="3" type="ORF">NO1_1623</name>
</gene>
<feature type="domain" description="MurNAc-LAA" evidence="2">
    <location>
        <begin position="304"/>
        <end position="412"/>
    </location>
</feature>
<comment type="caution">
    <text evidence="3">The sequence shown here is derived from an EMBL/GenBank/DDBJ whole genome shotgun (WGS) entry which is preliminary data.</text>
</comment>
<reference evidence="3 4" key="1">
    <citation type="journal article" date="2019" name="ISME J.">
        <title>Genome analyses of uncultured TG2/ZB3 bacteria in 'Margulisbacteria' specifically attached to ectosymbiotic spirochetes of protists in the termite gut.</title>
        <authorList>
            <person name="Utami Y.D."/>
            <person name="Kuwahara H."/>
            <person name="Igai K."/>
            <person name="Murakami T."/>
            <person name="Sugaya K."/>
            <person name="Morikawa T."/>
            <person name="Nagura Y."/>
            <person name="Yuki M."/>
            <person name="Deevong P."/>
            <person name="Inoue T."/>
            <person name="Kihara K."/>
            <person name="Lo N."/>
            <person name="Yamada A."/>
            <person name="Ohkuma M."/>
            <person name="Hongoh Y."/>
        </authorList>
    </citation>
    <scope>NUCLEOTIDE SEQUENCE [LARGE SCALE GENOMIC DNA]</scope>
    <source>
        <strain evidence="3">NkOx7-01</strain>
    </source>
</reference>
<dbReference type="Gene3D" id="2.60.40.3500">
    <property type="match status" value="1"/>
</dbReference>
<dbReference type="InterPro" id="IPR050695">
    <property type="entry name" value="N-acetylmuramoyl_amidase_3"/>
</dbReference>
<protein>
    <recommendedName>
        <fullName evidence="2">MurNAc-LAA domain-containing protein</fullName>
    </recommendedName>
</protein>
<dbReference type="GO" id="GO:0030288">
    <property type="term" value="C:outer membrane-bounded periplasmic space"/>
    <property type="evidence" value="ECO:0007669"/>
    <property type="project" value="TreeGrafter"/>
</dbReference>
<dbReference type="EMBL" id="BGZN01000047">
    <property type="protein sequence ID" value="GBR74449.1"/>
    <property type="molecule type" value="Genomic_DNA"/>
</dbReference>
<dbReference type="GO" id="GO:0009253">
    <property type="term" value="P:peptidoglycan catabolic process"/>
    <property type="evidence" value="ECO:0007669"/>
    <property type="project" value="InterPro"/>
</dbReference>
<proteinExistence type="predicted"/>
<dbReference type="CDD" id="cd02696">
    <property type="entry name" value="MurNAc-LAA"/>
    <property type="match status" value="1"/>
</dbReference>
<dbReference type="Gene3D" id="3.40.630.40">
    <property type="entry name" value="Zn-dependent exopeptidases"/>
    <property type="match status" value="1"/>
</dbReference>
<dbReference type="SUPFAM" id="SSF53187">
    <property type="entry name" value="Zn-dependent exopeptidases"/>
    <property type="match status" value="1"/>
</dbReference>
<evidence type="ECO:0000259" key="2">
    <source>
        <dbReference type="SMART" id="SM00646"/>
    </source>
</evidence>
<dbReference type="Pfam" id="PF01520">
    <property type="entry name" value="Amidase_3"/>
    <property type="match status" value="1"/>
</dbReference>
<evidence type="ECO:0000256" key="1">
    <source>
        <dbReference type="ARBA" id="ARBA00022801"/>
    </source>
</evidence>
<sequence length="419" mass="45549">MVGNAPLQVSFNPAADGYRLVLTGAVLNIPHPQRLYFTGDVLTAIIYDQLSLNPSVAEIKLLTAKKLQPAIFREDGGNGFVVKFTELPPLKNPPTGNRRLGRVEIVSENDNSLRLTFFSTGNVPLNYKVSRFTAPERLALDFPATALGIDNEIALPYGPATRLRASQFTWEPLQARVVLDLNANYAAYEQAQDSPYTLRVLITPSAAEKLPPVVPAVSAAAVAASPAVSTTTAPPRVSVLEGVRVAIIAGHGGSDPGAVSKRGHKEKDLTLAIAKRLQTLLREKGAVALLNREGDEGMSLDDQAQFAESNKADLLVSVHLNSFVNETASGAETFYYKPVDYALAKSVHEELLKITGQKDRGLRKSMLHNLNHTTMPGVLIEPLFMSNPKEEKLILTPEFQQKLVQGIVAGLEQYLRNKN</sequence>
<dbReference type="SMART" id="SM00646">
    <property type="entry name" value="Ami_3"/>
    <property type="match status" value="1"/>
</dbReference>
<dbReference type="PANTHER" id="PTHR30404:SF0">
    <property type="entry name" value="N-ACETYLMURAMOYL-L-ALANINE AMIDASE AMIC"/>
    <property type="match status" value="1"/>
</dbReference>
<dbReference type="GO" id="GO:0008745">
    <property type="term" value="F:N-acetylmuramoyl-L-alanine amidase activity"/>
    <property type="evidence" value="ECO:0007669"/>
    <property type="project" value="InterPro"/>
</dbReference>
<organism evidence="3 4">
    <name type="scientific">Termititenax aidoneus</name>
    <dbReference type="NCBI Taxonomy" id="2218524"/>
    <lineage>
        <taxon>Bacteria</taxon>
        <taxon>Bacillati</taxon>
        <taxon>Candidatus Margulisiibacteriota</taxon>
        <taxon>Candidatus Termititenacia</taxon>
        <taxon>Candidatus Termititenacales</taxon>
        <taxon>Candidatus Termititenacaceae</taxon>
        <taxon>Candidatus Termititenax</taxon>
    </lineage>
</organism>
<dbReference type="PANTHER" id="PTHR30404">
    <property type="entry name" value="N-ACETYLMURAMOYL-L-ALANINE AMIDASE"/>
    <property type="match status" value="1"/>
</dbReference>
<name>A0A388TC89_TERA1</name>
<keyword evidence="4" id="KW-1185">Reference proteome</keyword>
<dbReference type="InterPro" id="IPR002508">
    <property type="entry name" value="MurNAc-LAA_cat"/>
</dbReference>
<accession>A0A388TC89</accession>
<evidence type="ECO:0000313" key="4">
    <source>
        <dbReference type="Proteomes" id="UP000269352"/>
    </source>
</evidence>
<evidence type="ECO:0000313" key="3">
    <source>
        <dbReference type="EMBL" id="GBR74449.1"/>
    </source>
</evidence>
<keyword evidence="1" id="KW-0378">Hydrolase</keyword>
<dbReference type="AlphaFoldDB" id="A0A388TC89"/>